<organism evidence="1 2">
    <name type="scientific">Rubinisphaera brasiliensis (strain ATCC 49424 / DSM 5305 / JCM 21570 / IAM 15109 / NBRC 103401 / IFAM 1448)</name>
    <name type="common">Planctomyces brasiliensis</name>
    <dbReference type="NCBI Taxonomy" id="756272"/>
    <lineage>
        <taxon>Bacteria</taxon>
        <taxon>Pseudomonadati</taxon>
        <taxon>Planctomycetota</taxon>
        <taxon>Planctomycetia</taxon>
        <taxon>Planctomycetales</taxon>
        <taxon>Planctomycetaceae</taxon>
        <taxon>Rubinisphaera</taxon>
    </lineage>
</organism>
<dbReference type="Proteomes" id="UP000006860">
    <property type="component" value="Chromosome"/>
</dbReference>
<evidence type="ECO:0000313" key="1">
    <source>
        <dbReference type="EMBL" id="ADY60199.1"/>
    </source>
</evidence>
<protein>
    <submittedName>
        <fullName evidence="1">Uncharacterized protein</fullName>
    </submittedName>
</protein>
<reference evidence="2" key="1">
    <citation type="submission" date="2011-02" db="EMBL/GenBank/DDBJ databases">
        <title>The complete genome of Planctomyces brasiliensis DSM 5305.</title>
        <authorList>
            <person name="Lucas S."/>
            <person name="Copeland A."/>
            <person name="Lapidus A."/>
            <person name="Bruce D."/>
            <person name="Goodwin L."/>
            <person name="Pitluck S."/>
            <person name="Kyrpides N."/>
            <person name="Mavromatis K."/>
            <person name="Pagani I."/>
            <person name="Ivanova N."/>
            <person name="Ovchinnikova G."/>
            <person name="Lu M."/>
            <person name="Detter J.C."/>
            <person name="Han C."/>
            <person name="Land M."/>
            <person name="Hauser L."/>
            <person name="Markowitz V."/>
            <person name="Cheng J.-F."/>
            <person name="Hugenholtz P."/>
            <person name="Woyke T."/>
            <person name="Wu D."/>
            <person name="Tindall B."/>
            <person name="Pomrenke H.G."/>
            <person name="Brambilla E."/>
            <person name="Klenk H.-P."/>
            <person name="Eisen J.A."/>
        </authorList>
    </citation>
    <scope>NUCLEOTIDE SEQUENCE [LARGE SCALE GENOMIC DNA]</scope>
    <source>
        <strain evidence="2">ATCC 49424 / DSM 5305 / JCM 21570 / NBRC 103401 / IFAM 1448</strain>
    </source>
</reference>
<sequence>MISFNPSQQSVYLPSMDEIRLRCQEIQATWSPAEKDRRQSIGRKKKYAPRVVNCYLDSDDLEYAGR</sequence>
<accession>F0SQX8</accession>
<proteinExistence type="predicted"/>
<dbReference type="HOGENOM" id="CLU_2828555_0_0_0"/>
<keyword evidence="2" id="KW-1185">Reference proteome</keyword>
<dbReference type="KEGG" id="pbs:Plabr_2599"/>
<gene>
    <name evidence="1" type="ordered locus">Plabr_2599</name>
</gene>
<dbReference type="AlphaFoldDB" id="F0SQX8"/>
<dbReference type="EMBL" id="CP002546">
    <property type="protein sequence ID" value="ADY60199.1"/>
    <property type="molecule type" value="Genomic_DNA"/>
</dbReference>
<name>F0SQX8_RUBBR</name>
<dbReference type="RefSeq" id="WP_013628923.1">
    <property type="nucleotide sequence ID" value="NC_015174.1"/>
</dbReference>
<evidence type="ECO:0000313" key="2">
    <source>
        <dbReference type="Proteomes" id="UP000006860"/>
    </source>
</evidence>